<organism evidence="1 2">
    <name type="scientific">Candidatus Bealeia paramacronuclearis</name>
    <dbReference type="NCBI Taxonomy" id="1921001"/>
    <lineage>
        <taxon>Bacteria</taxon>
        <taxon>Pseudomonadati</taxon>
        <taxon>Pseudomonadota</taxon>
        <taxon>Alphaproteobacteria</taxon>
        <taxon>Holosporales</taxon>
        <taxon>Holosporaceae</taxon>
        <taxon>Candidatus Bealeia</taxon>
    </lineage>
</organism>
<reference evidence="1 2" key="1">
    <citation type="journal article" date="2024" name="Environ. Microbiol.">
        <title>Novel evolutionary insights on the interactions of the Holosporales (Alphaproteobacteria) with eukaryotic hosts from comparative genomics.</title>
        <authorList>
            <person name="Giovannini M."/>
            <person name="Petroni G."/>
            <person name="Castelli M."/>
        </authorList>
    </citation>
    <scope>NUCLEOTIDE SEQUENCE [LARGE SCALE GENOMIC DNA]</scope>
    <source>
        <strain evidence="1 2">US_Bl 15I1</strain>
    </source>
</reference>
<protein>
    <submittedName>
        <fullName evidence="1">Uncharacterized protein</fullName>
    </submittedName>
</protein>
<name>A0ABZ2C060_9PROT</name>
<proteinExistence type="predicted"/>
<evidence type="ECO:0000313" key="2">
    <source>
        <dbReference type="Proteomes" id="UP001330434"/>
    </source>
</evidence>
<dbReference type="EMBL" id="CP133270">
    <property type="protein sequence ID" value="WVX65844.1"/>
    <property type="molecule type" value="Genomic_DNA"/>
</dbReference>
<evidence type="ECO:0000313" key="1">
    <source>
        <dbReference type="EMBL" id="WVX65844.1"/>
    </source>
</evidence>
<dbReference type="Proteomes" id="UP001330434">
    <property type="component" value="Chromosome"/>
</dbReference>
<sequence>MRNLIFSLTVFAFCGFSFVGKSMNNDEEDTIPKTPTFTKIIGFNVPAGITVATQPSTPAQEKPLVTTQKARTIQEYYLYAKKDLNIKFSFGKMF</sequence>
<gene>
    <name evidence="1" type="ORF">Bealeia1_00010</name>
</gene>
<accession>A0ABZ2C060</accession>
<dbReference type="RefSeq" id="WP_331256416.1">
    <property type="nucleotide sequence ID" value="NZ_CP133270.1"/>
</dbReference>
<keyword evidence="2" id="KW-1185">Reference proteome</keyword>